<evidence type="ECO:0000259" key="3">
    <source>
        <dbReference type="Pfam" id="PF00144"/>
    </source>
</evidence>
<feature type="chain" id="PRO_5005293055" evidence="2">
    <location>
        <begin position="25"/>
        <end position="402"/>
    </location>
</feature>
<feature type="compositionally biased region" description="Polar residues" evidence="1">
    <location>
        <begin position="32"/>
        <end position="47"/>
    </location>
</feature>
<keyword evidence="4" id="KW-0378">Hydrolase</keyword>
<feature type="domain" description="Beta-lactamase-related" evidence="3">
    <location>
        <begin position="57"/>
        <end position="384"/>
    </location>
</feature>
<keyword evidence="4" id="KW-0645">Protease</keyword>
<feature type="region of interest" description="Disordered" evidence="1">
    <location>
        <begin position="245"/>
        <end position="266"/>
    </location>
</feature>
<dbReference type="GO" id="GO:0004180">
    <property type="term" value="F:carboxypeptidase activity"/>
    <property type="evidence" value="ECO:0007669"/>
    <property type="project" value="UniProtKB-KW"/>
</dbReference>
<evidence type="ECO:0000313" key="4">
    <source>
        <dbReference type="EMBL" id="KMS76457.1"/>
    </source>
</evidence>
<gene>
    <name evidence="4" type="ORF">ACM01_04480</name>
</gene>
<feature type="region of interest" description="Disordered" evidence="1">
    <location>
        <begin position="27"/>
        <end position="50"/>
    </location>
</feature>
<sequence length="402" mass="43124">MIKRKRAMGGLLTLAVAAGVAVGAAPQDEVPRQNTSATVTPADSATRTSDHDRLRALLRRLTTVDGGPGALVEMRDRRGSVVLTSGVADVTSHAPVHRDSRFRIGSMTKTFVATVLLQLVGERRVVLDAPVERYLPGVVRGHGNDGRVVTVRQLLQHTSGIPDVLDHLSPREILEDPLAHHDMRDLVDIALAHPPTFEPGTGWRYSNTGYLLAGMIIEKVTGHSYRDEIRRRVIAPLGLRETYLPGDSSAIPGPHPRGYARPGEDAPLRDITAINPSVGGPAAEMISSGTDVNRFLDALLRGRLLRPAELREMMRTRPTGNPDGRAYGLGLESRPLPCGGLYWGHTGDFPGFETAGGATLDGRQATVMVNLGPGGPDAQSADMRSAVRTALCAGRSRDQGTR</sequence>
<dbReference type="RefSeq" id="WP_048579718.1">
    <property type="nucleotide sequence ID" value="NZ_LFNT01000003.1"/>
</dbReference>
<dbReference type="PANTHER" id="PTHR46825:SF7">
    <property type="entry name" value="D-ALANYL-D-ALANINE CARBOXYPEPTIDASE"/>
    <property type="match status" value="1"/>
</dbReference>
<dbReference type="InterPro" id="IPR001466">
    <property type="entry name" value="Beta-lactam-related"/>
</dbReference>
<organism evidence="4 5">
    <name type="scientific">Streptomyces viridochromogenes</name>
    <dbReference type="NCBI Taxonomy" id="1938"/>
    <lineage>
        <taxon>Bacteria</taxon>
        <taxon>Bacillati</taxon>
        <taxon>Actinomycetota</taxon>
        <taxon>Actinomycetes</taxon>
        <taxon>Kitasatosporales</taxon>
        <taxon>Streptomycetaceae</taxon>
        <taxon>Streptomyces</taxon>
    </lineage>
</organism>
<proteinExistence type="predicted"/>
<dbReference type="PATRIC" id="fig|1938.3.peg.4801"/>
<protein>
    <submittedName>
        <fullName evidence="4">D-alanyl-D-alanine carboxypeptidase</fullName>
    </submittedName>
</protein>
<keyword evidence="4" id="KW-0121">Carboxypeptidase</keyword>
<dbReference type="SUPFAM" id="SSF56601">
    <property type="entry name" value="beta-lactamase/transpeptidase-like"/>
    <property type="match status" value="1"/>
</dbReference>
<name>A0A0J7ZM11_STRVR</name>
<evidence type="ECO:0000256" key="1">
    <source>
        <dbReference type="SAM" id="MobiDB-lite"/>
    </source>
</evidence>
<evidence type="ECO:0000313" key="5">
    <source>
        <dbReference type="Proteomes" id="UP000037432"/>
    </source>
</evidence>
<dbReference type="InterPro" id="IPR012338">
    <property type="entry name" value="Beta-lactam/transpept-like"/>
</dbReference>
<dbReference type="OrthoDB" id="5177574at2"/>
<reference evidence="4 5" key="1">
    <citation type="submission" date="2015-06" db="EMBL/GenBank/DDBJ databases">
        <authorList>
            <person name="Ju K.-S."/>
            <person name="Doroghazi J.R."/>
            <person name="Metcalf W.W."/>
        </authorList>
    </citation>
    <scope>NUCLEOTIDE SEQUENCE [LARGE SCALE GENOMIC DNA]</scope>
    <source>
        <strain evidence="4 5">NRRL 3414</strain>
    </source>
</reference>
<dbReference type="Gene3D" id="3.40.710.10">
    <property type="entry name" value="DD-peptidase/beta-lactamase superfamily"/>
    <property type="match status" value="1"/>
</dbReference>
<dbReference type="InterPro" id="IPR050491">
    <property type="entry name" value="AmpC-like"/>
</dbReference>
<dbReference type="Pfam" id="PF00144">
    <property type="entry name" value="Beta-lactamase"/>
    <property type="match status" value="1"/>
</dbReference>
<keyword evidence="2" id="KW-0732">Signal</keyword>
<feature type="signal peptide" evidence="2">
    <location>
        <begin position="1"/>
        <end position="24"/>
    </location>
</feature>
<dbReference type="PANTHER" id="PTHR46825">
    <property type="entry name" value="D-ALANYL-D-ALANINE-CARBOXYPEPTIDASE/ENDOPEPTIDASE AMPH"/>
    <property type="match status" value="1"/>
</dbReference>
<comment type="caution">
    <text evidence="4">The sequence shown here is derived from an EMBL/GenBank/DDBJ whole genome shotgun (WGS) entry which is preliminary data.</text>
</comment>
<dbReference type="EMBL" id="LFNT01000003">
    <property type="protein sequence ID" value="KMS76457.1"/>
    <property type="molecule type" value="Genomic_DNA"/>
</dbReference>
<accession>A0A0J7ZM11</accession>
<dbReference type="Proteomes" id="UP000037432">
    <property type="component" value="Unassembled WGS sequence"/>
</dbReference>
<dbReference type="AlphaFoldDB" id="A0A0J7ZM11"/>
<evidence type="ECO:0000256" key="2">
    <source>
        <dbReference type="SAM" id="SignalP"/>
    </source>
</evidence>